<keyword evidence="2 5" id="KW-0479">Metal-binding</keyword>
<feature type="binding site" evidence="4">
    <location>
        <position position="69"/>
    </location>
    <ligand>
        <name>substrate</name>
    </ligand>
</feature>
<name>A0A225MRL6_9BURK</name>
<feature type="domain" description="HpcH/HpaI aldolase/citrate lyase" evidence="6">
    <location>
        <begin position="2"/>
        <end position="229"/>
    </location>
</feature>
<comment type="cofactor">
    <cofactor evidence="1">
        <name>Mg(2+)</name>
        <dbReference type="ChEBI" id="CHEBI:18420"/>
    </cofactor>
</comment>
<dbReference type="SUPFAM" id="SSF51621">
    <property type="entry name" value="Phosphoenolpyruvate/pyruvate domain"/>
    <property type="match status" value="1"/>
</dbReference>
<keyword evidence="3 5" id="KW-0460">Magnesium</keyword>
<dbReference type="GO" id="GO:0016829">
    <property type="term" value="F:lyase activity"/>
    <property type="evidence" value="ECO:0007669"/>
    <property type="project" value="UniProtKB-KW"/>
</dbReference>
<dbReference type="RefSeq" id="WP_088602475.1">
    <property type="nucleotide sequence ID" value="NZ_NJIH01000003.1"/>
</dbReference>
<evidence type="ECO:0000256" key="3">
    <source>
        <dbReference type="ARBA" id="ARBA00022842"/>
    </source>
</evidence>
<feature type="binding site" evidence="5">
    <location>
        <position position="162"/>
    </location>
    <ligand>
        <name>Mg(2+)</name>
        <dbReference type="ChEBI" id="CHEBI:18420"/>
    </ligand>
</feature>
<reference evidence="8" key="1">
    <citation type="submission" date="2017-06" db="EMBL/GenBank/DDBJ databases">
        <title>Herbaspirillum phytohormonus sp. nov., isolated from the root nodule of Robinia pseudoacacia in lead-zinc mine.</title>
        <authorList>
            <person name="Fan M."/>
            <person name="Lin Y."/>
        </authorList>
    </citation>
    <scope>NUCLEOTIDE SEQUENCE [LARGE SCALE GENOMIC DNA]</scope>
    <source>
        <strain evidence="8">SC-089</strain>
    </source>
</reference>
<dbReference type="AlphaFoldDB" id="A0A225MRL6"/>
<evidence type="ECO:0000256" key="5">
    <source>
        <dbReference type="PIRSR" id="PIRSR015582-2"/>
    </source>
</evidence>
<dbReference type="Gene3D" id="3.20.20.60">
    <property type="entry name" value="Phosphoenolpyruvate-binding domains"/>
    <property type="match status" value="1"/>
</dbReference>
<evidence type="ECO:0000256" key="4">
    <source>
        <dbReference type="PIRSR" id="PIRSR015582-1"/>
    </source>
</evidence>
<keyword evidence="7" id="KW-0456">Lyase</keyword>
<dbReference type="PIRSF" id="PIRSF015582">
    <property type="entry name" value="Cit_lyase_B"/>
    <property type="match status" value="1"/>
</dbReference>
<dbReference type="InterPro" id="IPR015813">
    <property type="entry name" value="Pyrv/PenolPyrv_kinase-like_dom"/>
</dbReference>
<feature type="binding site" evidence="5">
    <location>
        <position position="135"/>
    </location>
    <ligand>
        <name>Mg(2+)</name>
        <dbReference type="ChEBI" id="CHEBI:18420"/>
    </ligand>
</feature>
<dbReference type="InterPro" id="IPR040442">
    <property type="entry name" value="Pyrv_kinase-like_dom_sf"/>
</dbReference>
<dbReference type="InterPro" id="IPR011206">
    <property type="entry name" value="Citrate_lyase_beta/mcl1/mcl2"/>
</dbReference>
<dbReference type="Pfam" id="PF03328">
    <property type="entry name" value="HpcH_HpaI"/>
    <property type="match status" value="1"/>
</dbReference>
<evidence type="ECO:0000313" key="7">
    <source>
        <dbReference type="EMBL" id="OWT63896.1"/>
    </source>
</evidence>
<protein>
    <submittedName>
        <fullName evidence="7">CoA ester lyase</fullName>
    </submittedName>
</protein>
<dbReference type="EMBL" id="NJIH01000003">
    <property type="protein sequence ID" value="OWT63896.1"/>
    <property type="molecule type" value="Genomic_DNA"/>
</dbReference>
<gene>
    <name evidence="7" type="ORF">CEY11_06210</name>
</gene>
<dbReference type="GO" id="GO:0000287">
    <property type="term" value="F:magnesium ion binding"/>
    <property type="evidence" value="ECO:0007669"/>
    <property type="project" value="TreeGrafter"/>
</dbReference>
<dbReference type="OrthoDB" id="348111at2"/>
<dbReference type="PANTHER" id="PTHR32308:SF10">
    <property type="entry name" value="CITRATE LYASE SUBUNIT BETA"/>
    <property type="match status" value="1"/>
</dbReference>
<dbReference type="InterPro" id="IPR005000">
    <property type="entry name" value="Aldolase/citrate-lyase_domain"/>
</dbReference>
<proteinExistence type="predicted"/>
<evidence type="ECO:0000256" key="2">
    <source>
        <dbReference type="ARBA" id="ARBA00022723"/>
    </source>
</evidence>
<sequence>MRSKLFVPASRPELFVKALKSAADAICFDLEDAVLEDKKEYARECLANFLSTDEFQSLREAGKKSIIVRVNALDTVHTKNDLVVSCVPGVDILNIPKPDTVEDVLGFISMLDAQTGQSAREHQRSLDIRVLANIETSRALLNAAAISAAHPKIWGLQLGLGDLFEPMGIARENPQNVHAVMMQMRIAAGTAGKVAYDTAYTNVANAEGYRREAQQARHAGFLGKTCIHPSQVAIANEVFSPSEDEIRWAEKIVESADQNDVNGAYMLEGKMIDGPFIQRARAILSQASNQ</sequence>
<dbReference type="Proteomes" id="UP000214603">
    <property type="component" value="Unassembled WGS sequence"/>
</dbReference>
<organism evidence="7 8">
    <name type="scientific">Candidimonas nitroreducens</name>
    <dbReference type="NCBI Taxonomy" id="683354"/>
    <lineage>
        <taxon>Bacteria</taxon>
        <taxon>Pseudomonadati</taxon>
        <taxon>Pseudomonadota</taxon>
        <taxon>Betaproteobacteria</taxon>
        <taxon>Burkholderiales</taxon>
        <taxon>Alcaligenaceae</taxon>
        <taxon>Candidimonas</taxon>
    </lineage>
</organism>
<keyword evidence="8" id="KW-1185">Reference proteome</keyword>
<dbReference type="GO" id="GO:0006107">
    <property type="term" value="P:oxaloacetate metabolic process"/>
    <property type="evidence" value="ECO:0007669"/>
    <property type="project" value="TreeGrafter"/>
</dbReference>
<comment type="caution">
    <text evidence="7">The sequence shown here is derived from an EMBL/GenBank/DDBJ whole genome shotgun (WGS) entry which is preliminary data.</text>
</comment>
<evidence type="ECO:0000313" key="8">
    <source>
        <dbReference type="Proteomes" id="UP000214603"/>
    </source>
</evidence>
<evidence type="ECO:0000256" key="1">
    <source>
        <dbReference type="ARBA" id="ARBA00001946"/>
    </source>
</evidence>
<dbReference type="PANTHER" id="PTHR32308">
    <property type="entry name" value="LYASE BETA SUBUNIT, PUTATIVE (AFU_ORTHOLOGUE AFUA_4G13030)-RELATED"/>
    <property type="match status" value="1"/>
</dbReference>
<accession>A0A225MRL6</accession>
<feature type="binding site" evidence="4">
    <location>
        <position position="135"/>
    </location>
    <ligand>
        <name>substrate</name>
    </ligand>
</feature>
<evidence type="ECO:0000259" key="6">
    <source>
        <dbReference type="Pfam" id="PF03328"/>
    </source>
</evidence>